<dbReference type="EMBL" id="JAGYPM010000005">
    <property type="protein sequence ID" value="MBS4192696.1"/>
    <property type="molecule type" value="Genomic_DNA"/>
</dbReference>
<dbReference type="RefSeq" id="WP_213104145.1">
    <property type="nucleotide sequence ID" value="NZ_JAGYPM010000005.1"/>
</dbReference>
<dbReference type="SUPFAM" id="SSF53448">
    <property type="entry name" value="Nucleotide-diphospho-sugar transferases"/>
    <property type="match status" value="1"/>
</dbReference>
<dbReference type="Gene3D" id="3.90.550.10">
    <property type="entry name" value="Spore Coat Polysaccharide Biosynthesis Protein SpsA, Chain A"/>
    <property type="match status" value="1"/>
</dbReference>
<evidence type="ECO:0000313" key="3">
    <source>
        <dbReference type="Proteomes" id="UP000681027"/>
    </source>
</evidence>
<dbReference type="Proteomes" id="UP000681027">
    <property type="component" value="Unassembled WGS sequence"/>
</dbReference>
<evidence type="ECO:0000313" key="2">
    <source>
        <dbReference type="EMBL" id="MBS4192696.1"/>
    </source>
</evidence>
<keyword evidence="3" id="KW-1185">Reference proteome</keyword>
<accession>A0ABS5NYL6</accession>
<dbReference type="Pfam" id="PF00535">
    <property type="entry name" value="Glycos_transf_2"/>
    <property type="match status" value="1"/>
</dbReference>
<evidence type="ECO:0000259" key="1">
    <source>
        <dbReference type="Pfam" id="PF00535"/>
    </source>
</evidence>
<feature type="domain" description="Glycosyltransferase 2-like" evidence="1">
    <location>
        <begin position="4"/>
        <end position="112"/>
    </location>
</feature>
<sequence>MVSIICCTMRQHCMDNVFQNYENQIVKEKELIIILNHDDMDINSWKERARQSQNVTVFHLPEKVTLGECLNYGIGKTKYSVIAKFDDDDYYAPSYLEQSLNVLNRANVHIVGKKSVFMYFIDEKILAIHRRRYENMFVKGGIKGATLVFKKYITEKVKFPNMNNGEDTFFLKECIDHNYRIFSTDKYNYACLRASNSGQHTWNPNKNILSRDLSLPYKTDDFKPFIVNPKHND</sequence>
<comment type="caution">
    <text evidence="2">The sequence shown here is derived from an EMBL/GenBank/DDBJ whole genome shotgun (WGS) entry which is preliminary data.</text>
</comment>
<reference evidence="2 3" key="1">
    <citation type="submission" date="2021-05" db="EMBL/GenBank/DDBJ databases">
        <title>Novel Bacillus species.</title>
        <authorList>
            <person name="Liu G."/>
        </authorList>
    </citation>
    <scope>NUCLEOTIDE SEQUENCE [LARGE SCALE GENOMIC DNA]</scope>
    <source>
        <strain evidence="2 3">FJAT-49705</strain>
    </source>
</reference>
<dbReference type="InterPro" id="IPR001173">
    <property type="entry name" value="Glyco_trans_2-like"/>
</dbReference>
<dbReference type="InterPro" id="IPR029044">
    <property type="entry name" value="Nucleotide-diphossugar_trans"/>
</dbReference>
<name>A0ABS5NYL6_9BACI</name>
<gene>
    <name evidence="2" type="ORF">KHA94_21375</name>
</gene>
<organism evidence="2 3">
    <name type="scientific">Cytobacillus citreus</name>
    <dbReference type="NCBI Taxonomy" id="2833586"/>
    <lineage>
        <taxon>Bacteria</taxon>
        <taxon>Bacillati</taxon>
        <taxon>Bacillota</taxon>
        <taxon>Bacilli</taxon>
        <taxon>Bacillales</taxon>
        <taxon>Bacillaceae</taxon>
        <taxon>Cytobacillus</taxon>
    </lineage>
</organism>
<dbReference type="CDD" id="cd00761">
    <property type="entry name" value="Glyco_tranf_GTA_type"/>
    <property type="match status" value="1"/>
</dbReference>
<proteinExistence type="predicted"/>
<protein>
    <submittedName>
        <fullName evidence="2">Glycosyltransferase family 2 protein</fullName>
    </submittedName>
</protein>